<evidence type="ECO:0000313" key="7">
    <source>
        <dbReference type="EMBL" id="AJI79907.1"/>
    </source>
</evidence>
<dbReference type="OrthoDB" id="3254867at2"/>
<evidence type="ECO:0000256" key="4">
    <source>
        <dbReference type="ARBA" id="ARBA00023139"/>
    </source>
</evidence>
<gene>
    <name evidence="7" type="ORF">CSING_12060</name>
</gene>
<protein>
    <submittedName>
        <fullName evidence="7">LppP/LprE lipoprotein</fullName>
    </submittedName>
</protein>
<dbReference type="AlphaFoldDB" id="A0A0B6ETR7"/>
<evidence type="ECO:0000256" key="1">
    <source>
        <dbReference type="ARBA" id="ARBA00022475"/>
    </source>
</evidence>
<keyword evidence="3" id="KW-0472">Membrane</keyword>
<keyword evidence="4" id="KW-0564">Palmitate</keyword>
<evidence type="ECO:0000256" key="6">
    <source>
        <dbReference type="SAM" id="SignalP"/>
    </source>
</evidence>
<evidence type="ECO:0000313" key="8">
    <source>
        <dbReference type="Proteomes" id="UP000031890"/>
    </source>
</evidence>
<evidence type="ECO:0000256" key="2">
    <source>
        <dbReference type="ARBA" id="ARBA00022729"/>
    </source>
</evidence>
<evidence type="ECO:0000256" key="3">
    <source>
        <dbReference type="ARBA" id="ARBA00023136"/>
    </source>
</evidence>
<evidence type="ECO:0000256" key="5">
    <source>
        <dbReference type="ARBA" id="ARBA00023288"/>
    </source>
</evidence>
<dbReference type="HOGENOM" id="CLU_102514_0_0_11"/>
<keyword evidence="2 6" id="KW-0732">Signal</keyword>
<dbReference type="InterPro" id="IPR025971">
    <property type="entry name" value="LppP/LprE"/>
</dbReference>
<name>A0A0B6ETR7_9CORY</name>
<dbReference type="KEGG" id="csx:CSING_12060"/>
<accession>A0A0B6ETR7</accession>
<dbReference type="Proteomes" id="UP000031890">
    <property type="component" value="Chromosome"/>
</dbReference>
<feature type="chain" id="PRO_5039308702" evidence="6">
    <location>
        <begin position="27"/>
        <end position="166"/>
    </location>
</feature>
<reference evidence="7 8" key="1">
    <citation type="journal article" date="2015" name="Genome Announc.">
        <title>Complete Genome Sequence and Annotation of Corynebacterium singulare DSM 44357, Isolated from a Human Semen Specimen.</title>
        <authorList>
            <person name="Merten M."/>
            <person name="Brinkrolf K."/>
            <person name="Albersmeier A."/>
            <person name="Kutter Y."/>
            <person name="Ruckert C."/>
            <person name="Tauch A."/>
        </authorList>
    </citation>
    <scope>NUCLEOTIDE SEQUENCE [LARGE SCALE GENOMIC DNA]</scope>
    <source>
        <strain evidence="7">IBS B52218</strain>
    </source>
</reference>
<keyword evidence="5 7" id="KW-0449">Lipoprotein</keyword>
<dbReference type="RefSeq" id="WP_042532525.1">
    <property type="nucleotide sequence ID" value="NZ_CP010827.1"/>
</dbReference>
<sequence length="166" mass="17973">MFTPRVFAAAALLCLPLMACSSPAEAQASPVVCEAGNAQATFNDNIAQIPQWNAHNWALVDSSHFDPCASLSWQTISIEGATASSPHHIMLFHYGQYLGTATAEPYGFFPSVERVNGNEISVTYHWPQEGDANAAPTGQTHASFRWDDAQQKVIMNGDVPPKAQIK</sequence>
<dbReference type="Pfam" id="PF14041">
    <property type="entry name" value="Lipoprotein_21"/>
    <property type="match status" value="1"/>
</dbReference>
<feature type="signal peptide" evidence="6">
    <location>
        <begin position="1"/>
        <end position="26"/>
    </location>
</feature>
<dbReference type="EMBL" id="CP010827">
    <property type="protein sequence ID" value="AJI79907.1"/>
    <property type="molecule type" value="Genomic_DNA"/>
</dbReference>
<dbReference type="STRING" id="161899.CSING_12060"/>
<organism evidence="7 8">
    <name type="scientific">Corynebacterium singulare</name>
    <dbReference type="NCBI Taxonomy" id="161899"/>
    <lineage>
        <taxon>Bacteria</taxon>
        <taxon>Bacillati</taxon>
        <taxon>Actinomycetota</taxon>
        <taxon>Actinomycetes</taxon>
        <taxon>Mycobacteriales</taxon>
        <taxon>Corynebacteriaceae</taxon>
        <taxon>Corynebacterium</taxon>
    </lineage>
</organism>
<keyword evidence="1" id="KW-1003">Cell membrane</keyword>
<proteinExistence type="predicted"/>